<dbReference type="PANTHER" id="PTHR24166:SF48">
    <property type="entry name" value="PROTEIN VAPYRIN"/>
    <property type="match status" value="1"/>
</dbReference>
<protein>
    <submittedName>
        <fullName evidence="4">Ankyrin repeat protein</fullName>
    </submittedName>
</protein>
<proteinExistence type="predicted"/>
<keyword evidence="5" id="KW-1185">Reference proteome</keyword>
<dbReference type="OrthoDB" id="194358at2759"/>
<feature type="repeat" description="ANK" evidence="3">
    <location>
        <begin position="157"/>
        <end position="189"/>
    </location>
</feature>
<evidence type="ECO:0000313" key="4">
    <source>
        <dbReference type="EMBL" id="RJE20561.1"/>
    </source>
</evidence>
<dbReference type="Proteomes" id="UP000266188">
    <property type="component" value="Unassembled WGS sequence"/>
</dbReference>
<evidence type="ECO:0000256" key="2">
    <source>
        <dbReference type="ARBA" id="ARBA00023043"/>
    </source>
</evidence>
<comment type="caution">
    <text evidence="4">The sequence shown here is derived from an EMBL/GenBank/DDBJ whole genome shotgun (WGS) entry which is preliminary data.</text>
</comment>
<name>A0A3A2ZU83_9EURO</name>
<organism evidence="4 5">
    <name type="scientific">Aspergillus sclerotialis</name>
    <dbReference type="NCBI Taxonomy" id="2070753"/>
    <lineage>
        <taxon>Eukaryota</taxon>
        <taxon>Fungi</taxon>
        <taxon>Dikarya</taxon>
        <taxon>Ascomycota</taxon>
        <taxon>Pezizomycotina</taxon>
        <taxon>Eurotiomycetes</taxon>
        <taxon>Eurotiomycetidae</taxon>
        <taxon>Eurotiales</taxon>
        <taxon>Aspergillaceae</taxon>
        <taxon>Aspergillus</taxon>
        <taxon>Aspergillus subgen. Polypaecilum</taxon>
    </lineage>
</organism>
<feature type="repeat" description="ANK" evidence="3">
    <location>
        <begin position="123"/>
        <end position="147"/>
    </location>
</feature>
<dbReference type="STRING" id="2070753.A0A3A2ZU83"/>
<dbReference type="SUPFAM" id="SSF48403">
    <property type="entry name" value="Ankyrin repeat"/>
    <property type="match status" value="1"/>
</dbReference>
<sequence length="707" mass="81267">MSRGSDSPFLSLDDDRITQLMRAAQQAHMHDAKSLLYGVSPDVKDHTGRTALSWVASYDWSQSPADTSIPDSFVQFLLSKGANPNLGDNHGETPLHWAAKAGDHRMVNLFLQRDVLPDLPDHRGRTPLSWAAERGHYHVVQILLALGRADPDSKDSRGRTPLSWAAENWHRETVTILLNYGASVDVHDHEGQIPLWWFINNTAKRSEMDQWSLDLQEDFQQWLAMLGPNNSVEPMTKARRTFLSWACERGDIHLVKHVLRTTWADPNSIDRYRKTPLIYALEWNHYNIADILIAGAPNNSQKKDIVSLRIMVQECRSRLLKPFLERYKPNLEQEDEYSSMSLVRLALQQGDRTTVSVLLRHGASIQNLENGDWFGPCSAGKTSRDLVILDNTRTGGGYSSIPVMKMTIQEDDRAAFSALLDYRARILQLEENEDDFSQYSTTKPSIAVDIKALRNGRKDARWILEDALSEVIRELRKTSEETHLILFRENYIWRTYCQISPIPNELNFSLGHKSPCRTFSLSIRMSLTIADDLPTAYQDGNRTYENGDFTLRTIEWSVLEAPPKTIHYYSNLPCGWIPQNDLEFVQLFMNTWKEDWLSFCQEGRRYLGRLRSRQLTARGKDNHLIDTIAENMLKWTQIQGILADQLTQARSFVTEYQRFSETHQFGEHMNASINSVERDVSSQVDKLEQIVRDLLQIVCISIQRLYS</sequence>
<dbReference type="Pfam" id="PF12796">
    <property type="entry name" value="Ank_2"/>
    <property type="match status" value="2"/>
</dbReference>
<evidence type="ECO:0000313" key="5">
    <source>
        <dbReference type="Proteomes" id="UP000266188"/>
    </source>
</evidence>
<dbReference type="SMART" id="SM00248">
    <property type="entry name" value="ANK"/>
    <property type="match status" value="7"/>
</dbReference>
<keyword evidence="1" id="KW-0677">Repeat</keyword>
<dbReference type="AlphaFoldDB" id="A0A3A2ZU83"/>
<accession>A0A3A2ZU83</accession>
<feature type="repeat" description="ANK" evidence="3">
    <location>
        <begin position="90"/>
        <end position="122"/>
    </location>
</feature>
<dbReference type="InterPro" id="IPR050889">
    <property type="entry name" value="Dendritic_Spine_Reg/Scaffold"/>
</dbReference>
<evidence type="ECO:0000256" key="1">
    <source>
        <dbReference type="ARBA" id="ARBA00022737"/>
    </source>
</evidence>
<dbReference type="Pfam" id="PF00023">
    <property type="entry name" value="Ank"/>
    <property type="match status" value="1"/>
</dbReference>
<dbReference type="EMBL" id="MVGC01000296">
    <property type="protein sequence ID" value="RJE20561.1"/>
    <property type="molecule type" value="Genomic_DNA"/>
</dbReference>
<dbReference type="PROSITE" id="PS50088">
    <property type="entry name" value="ANK_REPEAT"/>
    <property type="match status" value="3"/>
</dbReference>
<dbReference type="Gene3D" id="1.25.40.20">
    <property type="entry name" value="Ankyrin repeat-containing domain"/>
    <property type="match status" value="4"/>
</dbReference>
<dbReference type="InterPro" id="IPR036770">
    <property type="entry name" value="Ankyrin_rpt-contain_sf"/>
</dbReference>
<gene>
    <name evidence="4" type="ORF">PHISCL_07105</name>
</gene>
<dbReference type="PANTHER" id="PTHR24166">
    <property type="entry name" value="ROLLING PEBBLES, ISOFORM B"/>
    <property type="match status" value="1"/>
</dbReference>
<evidence type="ECO:0000256" key="3">
    <source>
        <dbReference type="PROSITE-ProRule" id="PRU00023"/>
    </source>
</evidence>
<dbReference type="InterPro" id="IPR002110">
    <property type="entry name" value="Ankyrin_rpt"/>
</dbReference>
<dbReference type="PROSITE" id="PS50297">
    <property type="entry name" value="ANK_REP_REGION"/>
    <property type="match status" value="3"/>
</dbReference>
<keyword evidence="2 3" id="KW-0040">ANK repeat</keyword>
<reference evidence="5" key="1">
    <citation type="submission" date="2017-02" db="EMBL/GenBank/DDBJ databases">
        <authorList>
            <person name="Tafer H."/>
            <person name="Lopandic K."/>
        </authorList>
    </citation>
    <scope>NUCLEOTIDE SEQUENCE [LARGE SCALE GENOMIC DNA]</scope>
    <source>
        <strain evidence="5">CBS 366.77</strain>
    </source>
</reference>